<name>A0A833U1S2_JUGRE</name>
<comment type="caution">
    <text evidence="2">The sequence shown here is derived from an EMBL/GenBank/DDBJ whole genome shotgun (WGS) entry which is preliminary data.</text>
</comment>
<sequence>MKDGSMRMCIDYRELNKVMIKNKYLLPWINNLLDQLQGEAVFSKMSMQYRYHQLKVKEQDVPKAIFRTRYDHYEFLMMHFGITNAPAAFKDIMNRIFKPYLDSFIVVFIDDISIYFKNEEDHINHLEVVCQAQ</sequence>
<dbReference type="EMBL" id="LIHL02000015">
    <property type="protein sequence ID" value="KAF5445259.1"/>
    <property type="molecule type" value="Genomic_DNA"/>
</dbReference>
<evidence type="ECO:0000313" key="3">
    <source>
        <dbReference type="Proteomes" id="UP000619265"/>
    </source>
</evidence>
<dbReference type="PANTHER" id="PTHR24559">
    <property type="entry name" value="TRANSPOSON TY3-I GAG-POL POLYPROTEIN"/>
    <property type="match status" value="1"/>
</dbReference>
<reference evidence="2" key="1">
    <citation type="submission" date="2015-10" db="EMBL/GenBank/DDBJ databases">
        <authorList>
            <person name="Martinez-Garcia P.J."/>
            <person name="Crepeau M.W."/>
            <person name="Puiu D."/>
            <person name="Gonzalez-Ibeas D."/>
            <person name="Whalen J."/>
            <person name="Stevens K."/>
            <person name="Paul R."/>
            <person name="Butterfield T."/>
            <person name="Britton M."/>
            <person name="Reagan R."/>
            <person name="Chakraborty S."/>
            <person name="Walawage S.L."/>
            <person name="Vasquez-Gross H.A."/>
            <person name="Cardeno C."/>
            <person name="Famula R."/>
            <person name="Pratt K."/>
            <person name="Kuruganti S."/>
            <person name="Aradhya M.K."/>
            <person name="Leslie C.A."/>
            <person name="Dandekar A.M."/>
            <person name="Salzberg S.L."/>
            <person name="Wegrzyn J.L."/>
            <person name="Langley C.H."/>
            <person name="Neale D.B."/>
        </authorList>
    </citation>
    <scope>NUCLEOTIDE SEQUENCE</scope>
    <source>
        <tissue evidence="2">Leaves</tissue>
    </source>
</reference>
<reference evidence="2" key="2">
    <citation type="submission" date="2020-03" db="EMBL/GenBank/DDBJ databases">
        <title>Walnut 2.0.</title>
        <authorList>
            <person name="Marrano A."/>
            <person name="Britton M."/>
            <person name="Zimin A.V."/>
            <person name="Zaini P.A."/>
            <person name="Workman R."/>
            <person name="Puiu D."/>
            <person name="Bianco L."/>
            <person name="Allen B.J."/>
            <person name="Troggio M."/>
            <person name="Leslie C.A."/>
            <person name="Timp W."/>
            <person name="Dendekar A."/>
            <person name="Salzberg S.L."/>
            <person name="Neale D.B."/>
        </authorList>
    </citation>
    <scope>NUCLEOTIDE SEQUENCE</scope>
    <source>
        <tissue evidence="2">Leaves</tissue>
    </source>
</reference>
<feature type="domain" description="Reverse transcriptase" evidence="1">
    <location>
        <begin position="2"/>
        <end position="130"/>
    </location>
</feature>
<dbReference type="PANTHER" id="PTHR24559:SF444">
    <property type="entry name" value="REVERSE TRANSCRIPTASE DOMAIN-CONTAINING PROTEIN"/>
    <property type="match status" value="1"/>
</dbReference>
<dbReference type="Gene3D" id="3.30.70.270">
    <property type="match status" value="1"/>
</dbReference>
<dbReference type="InterPro" id="IPR043128">
    <property type="entry name" value="Rev_trsase/Diguanyl_cyclase"/>
</dbReference>
<dbReference type="InterPro" id="IPR053134">
    <property type="entry name" value="RNA-dir_DNA_polymerase"/>
</dbReference>
<gene>
    <name evidence="2" type="ORF">F2P56_034324</name>
</gene>
<dbReference type="AlphaFoldDB" id="A0A833U1S2"/>
<dbReference type="Gramene" id="Jr15_08190_p1">
    <property type="protein sequence ID" value="cds.Jr15_08190_p1"/>
    <property type="gene ID" value="Jr15_08190"/>
</dbReference>
<dbReference type="Gene3D" id="3.10.10.10">
    <property type="entry name" value="HIV Type 1 Reverse Transcriptase, subunit A, domain 1"/>
    <property type="match status" value="1"/>
</dbReference>
<evidence type="ECO:0000259" key="1">
    <source>
        <dbReference type="Pfam" id="PF00078"/>
    </source>
</evidence>
<evidence type="ECO:0000313" key="2">
    <source>
        <dbReference type="EMBL" id="KAF5445259.1"/>
    </source>
</evidence>
<dbReference type="Pfam" id="PF00078">
    <property type="entry name" value="RVT_1"/>
    <property type="match status" value="1"/>
</dbReference>
<dbReference type="Proteomes" id="UP000619265">
    <property type="component" value="Unassembled WGS sequence"/>
</dbReference>
<proteinExistence type="predicted"/>
<dbReference type="SUPFAM" id="SSF56672">
    <property type="entry name" value="DNA/RNA polymerases"/>
    <property type="match status" value="1"/>
</dbReference>
<organism evidence="2 3">
    <name type="scientific">Juglans regia</name>
    <name type="common">English walnut</name>
    <dbReference type="NCBI Taxonomy" id="51240"/>
    <lineage>
        <taxon>Eukaryota</taxon>
        <taxon>Viridiplantae</taxon>
        <taxon>Streptophyta</taxon>
        <taxon>Embryophyta</taxon>
        <taxon>Tracheophyta</taxon>
        <taxon>Spermatophyta</taxon>
        <taxon>Magnoliopsida</taxon>
        <taxon>eudicotyledons</taxon>
        <taxon>Gunneridae</taxon>
        <taxon>Pentapetalae</taxon>
        <taxon>rosids</taxon>
        <taxon>fabids</taxon>
        <taxon>Fagales</taxon>
        <taxon>Juglandaceae</taxon>
        <taxon>Juglans</taxon>
    </lineage>
</organism>
<protein>
    <recommendedName>
        <fullName evidence="1">Reverse transcriptase domain-containing protein</fullName>
    </recommendedName>
</protein>
<dbReference type="InterPro" id="IPR043502">
    <property type="entry name" value="DNA/RNA_pol_sf"/>
</dbReference>
<accession>A0A833U1S2</accession>
<dbReference type="CDD" id="cd01647">
    <property type="entry name" value="RT_LTR"/>
    <property type="match status" value="1"/>
</dbReference>
<dbReference type="InterPro" id="IPR000477">
    <property type="entry name" value="RT_dom"/>
</dbReference>